<dbReference type="AlphaFoldDB" id="A5BUY3"/>
<gene>
    <name evidence="2" type="ORF">VITISV_022184</name>
</gene>
<protein>
    <submittedName>
        <fullName evidence="2">Uncharacterized protein</fullName>
    </submittedName>
</protein>
<sequence>MRIQLKGVGIYLAFAVLVIVSTAEMERQWESLESSKDHVCNGTISDCIGEQEFLIGFEVKGRSLAQKPHISYGALQKPPVSVGPLRGYSASESADQKISQQLYINKLMEEIVVAFHSVFPAYRKPMVVGLCGYFIQEWLLSKSNT</sequence>
<evidence type="ECO:0000256" key="1">
    <source>
        <dbReference type="SAM" id="SignalP"/>
    </source>
</evidence>
<proteinExistence type="predicted"/>
<feature type="chain" id="PRO_5002678730" evidence="1">
    <location>
        <begin position="24"/>
        <end position="145"/>
    </location>
</feature>
<feature type="signal peptide" evidence="1">
    <location>
        <begin position="1"/>
        <end position="23"/>
    </location>
</feature>
<evidence type="ECO:0000313" key="2">
    <source>
        <dbReference type="EMBL" id="CAN75032.1"/>
    </source>
</evidence>
<dbReference type="EMBL" id="AM472130">
    <property type="protein sequence ID" value="CAN75032.1"/>
    <property type="molecule type" value="Genomic_DNA"/>
</dbReference>
<reference evidence="2" key="1">
    <citation type="journal article" date="2007" name="PLoS ONE">
        <title>The first genome sequence of an elite grapevine cultivar (Pinot noir Vitis vinifera L.): coping with a highly heterozygous genome.</title>
        <authorList>
            <person name="Velasco R."/>
            <person name="Zharkikh A."/>
            <person name="Troggio M."/>
            <person name="Cartwright D.A."/>
            <person name="Cestaro A."/>
            <person name="Pruss D."/>
            <person name="Pindo M."/>
            <person name="FitzGerald L.M."/>
            <person name="Vezzulli S."/>
            <person name="Reid J."/>
            <person name="Malacarne G."/>
            <person name="Iliev D."/>
            <person name="Coppola G."/>
            <person name="Wardell B."/>
            <person name="Micheletti D."/>
            <person name="Macalma T."/>
            <person name="Facci M."/>
            <person name="Mitchell J.T."/>
            <person name="Perazzolli M."/>
            <person name="Eldredge G."/>
            <person name="Gatto P."/>
            <person name="Oyzerski R."/>
            <person name="Moretto M."/>
            <person name="Gutin N."/>
            <person name="Stefanini M."/>
            <person name="Chen Y."/>
            <person name="Segala C."/>
            <person name="Davenport C."/>
            <person name="Dematte L."/>
            <person name="Mraz A."/>
            <person name="Battilana J."/>
            <person name="Stormo K."/>
            <person name="Costa F."/>
            <person name="Tao Q."/>
            <person name="Si-Ammour A."/>
            <person name="Harkins T."/>
            <person name="Lackey A."/>
            <person name="Perbost C."/>
            <person name="Taillon B."/>
            <person name="Stella A."/>
            <person name="Solovyev V."/>
            <person name="Fawcett J.A."/>
            <person name="Sterck L."/>
            <person name="Vandepoele K."/>
            <person name="Grando S.M."/>
            <person name="Toppo S."/>
            <person name="Moser C."/>
            <person name="Lanchbury J."/>
            <person name="Bogden R."/>
            <person name="Skolnick M."/>
            <person name="Sgaramella V."/>
            <person name="Bhatnagar S.K."/>
            <person name="Fontana P."/>
            <person name="Gutin A."/>
            <person name="Van de Peer Y."/>
            <person name="Salamini F."/>
            <person name="Viola R."/>
        </authorList>
    </citation>
    <scope>NUCLEOTIDE SEQUENCE</scope>
</reference>
<accession>A5BUY3</accession>
<keyword evidence="1" id="KW-0732">Signal</keyword>
<name>A5BUY3_VITVI</name>
<organism evidence="2">
    <name type="scientific">Vitis vinifera</name>
    <name type="common">Grape</name>
    <dbReference type="NCBI Taxonomy" id="29760"/>
    <lineage>
        <taxon>Eukaryota</taxon>
        <taxon>Viridiplantae</taxon>
        <taxon>Streptophyta</taxon>
        <taxon>Embryophyta</taxon>
        <taxon>Tracheophyta</taxon>
        <taxon>Spermatophyta</taxon>
        <taxon>Magnoliopsida</taxon>
        <taxon>eudicotyledons</taxon>
        <taxon>Gunneridae</taxon>
        <taxon>Pentapetalae</taxon>
        <taxon>rosids</taxon>
        <taxon>Vitales</taxon>
        <taxon>Vitaceae</taxon>
        <taxon>Viteae</taxon>
        <taxon>Vitis</taxon>
    </lineage>
</organism>